<evidence type="ECO:0000313" key="3">
    <source>
        <dbReference type="Proteomes" id="UP000033977"/>
    </source>
</evidence>
<keyword evidence="1" id="KW-0812">Transmembrane</keyword>
<gene>
    <name evidence="2" type="ORF">UW49_C0008G0062</name>
</gene>
<name>A0A0G1ID19_9BACT</name>
<keyword evidence="1" id="KW-1133">Transmembrane helix</keyword>
<proteinExistence type="predicted"/>
<feature type="transmembrane region" description="Helical" evidence="1">
    <location>
        <begin position="131"/>
        <end position="150"/>
    </location>
</feature>
<dbReference type="AlphaFoldDB" id="A0A0G1ID19"/>
<dbReference type="Proteomes" id="UP000033977">
    <property type="component" value="Unassembled WGS sequence"/>
</dbReference>
<protein>
    <recommendedName>
        <fullName evidence="4">RiboL-PSP-HEPN domain-containing protein</fullName>
    </recommendedName>
</protein>
<organism evidence="2 3">
    <name type="scientific">Candidatus Giovannonibacteria bacterium GW2011_GWB1_44_23</name>
    <dbReference type="NCBI Taxonomy" id="1618652"/>
    <lineage>
        <taxon>Bacteria</taxon>
        <taxon>Candidatus Giovannoniibacteriota</taxon>
    </lineage>
</organism>
<keyword evidence="1" id="KW-0472">Membrane</keyword>
<comment type="caution">
    <text evidence="2">The sequence shown here is derived from an EMBL/GenBank/DDBJ whole genome shotgun (WGS) entry which is preliminary data.</text>
</comment>
<accession>A0A0G1ID19</accession>
<evidence type="ECO:0000256" key="1">
    <source>
        <dbReference type="SAM" id="Phobius"/>
    </source>
</evidence>
<reference evidence="2 3" key="1">
    <citation type="journal article" date="2015" name="Nature">
        <title>rRNA introns, odd ribosomes, and small enigmatic genomes across a large radiation of phyla.</title>
        <authorList>
            <person name="Brown C.T."/>
            <person name="Hug L.A."/>
            <person name="Thomas B.C."/>
            <person name="Sharon I."/>
            <person name="Castelle C.J."/>
            <person name="Singh A."/>
            <person name="Wilkins M.J."/>
            <person name="Williams K.H."/>
            <person name="Banfield J.F."/>
        </authorList>
    </citation>
    <scope>NUCLEOTIDE SEQUENCE [LARGE SCALE GENOMIC DNA]</scope>
</reference>
<evidence type="ECO:0000313" key="2">
    <source>
        <dbReference type="EMBL" id="KKT57100.1"/>
    </source>
</evidence>
<evidence type="ECO:0008006" key="4">
    <source>
        <dbReference type="Google" id="ProtNLM"/>
    </source>
</evidence>
<sequence length="169" mass="20058">MSYPAKKSVEEIEDKSKDYRILFSILSGHNQRVLVVVIIGHLLIEHLLDKIITIKYKNTKTTLRGSFSEKLKILYPDWLPLFIYENIKLLNKARNDIAHNLGISDHEPIIYMPKNEKKILNIPKRKNKEKFYFRYLINTILFDLVNYSYYSLNISADTDLNHIFRSNRK</sequence>
<dbReference type="EMBL" id="LCIN01000008">
    <property type="protein sequence ID" value="KKT57100.1"/>
    <property type="molecule type" value="Genomic_DNA"/>
</dbReference>